<protein>
    <recommendedName>
        <fullName evidence="4">Peptidyl-prolyl cis-trans isomerase</fullName>
        <shortName evidence="4">PPIase</shortName>
        <ecNumber evidence="4">5.2.1.8</ecNumber>
    </recommendedName>
</protein>
<evidence type="ECO:0000256" key="1">
    <source>
        <dbReference type="ARBA" id="ARBA00000971"/>
    </source>
</evidence>
<keyword evidence="3 4" id="KW-0413">Isomerase</keyword>
<dbReference type="EMBL" id="HBED01009096">
    <property type="protein sequence ID" value="CAD8299557.1"/>
    <property type="molecule type" value="Transcribed_RNA"/>
</dbReference>
<dbReference type="PROSITE" id="PS00170">
    <property type="entry name" value="CSA_PPIASE_1"/>
    <property type="match status" value="1"/>
</dbReference>
<feature type="region of interest" description="Disordered" evidence="5">
    <location>
        <begin position="205"/>
        <end position="226"/>
    </location>
</feature>
<accession>A0A7R9VNN7</accession>
<evidence type="ECO:0000256" key="2">
    <source>
        <dbReference type="ARBA" id="ARBA00023110"/>
    </source>
</evidence>
<feature type="signal peptide" evidence="4">
    <location>
        <begin position="1"/>
        <end position="28"/>
    </location>
</feature>
<dbReference type="FunFam" id="2.40.100.10:FF:000013">
    <property type="entry name" value="Peptidyl-prolyl cis-trans isomerase"/>
    <property type="match status" value="1"/>
</dbReference>
<dbReference type="PROSITE" id="PS50072">
    <property type="entry name" value="CSA_PPIASE_2"/>
    <property type="match status" value="1"/>
</dbReference>
<comment type="function">
    <text evidence="4">PPIases accelerate the folding of proteins. It catalyzes the cis-trans isomerization of proline imidic peptide bonds in oligopeptides.</text>
</comment>
<keyword evidence="2 4" id="KW-0697">Rotamase</keyword>
<evidence type="ECO:0000259" key="6">
    <source>
        <dbReference type="PROSITE" id="PS50072"/>
    </source>
</evidence>
<dbReference type="SUPFAM" id="SSF50891">
    <property type="entry name" value="Cyclophilin-like"/>
    <property type="match status" value="1"/>
</dbReference>
<dbReference type="GO" id="GO:0016018">
    <property type="term" value="F:cyclosporin A binding"/>
    <property type="evidence" value="ECO:0007669"/>
    <property type="project" value="TreeGrafter"/>
</dbReference>
<keyword evidence="4" id="KW-0732">Signal</keyword>
<dbReference type="GO" id="GO:0006457">
    <property type="term" value="P:protein folding"/>
    <property type="evidence" value="ECO:0007669"/>
    <property type="project" value="InterPro"/>
</dbReference>
<comment type="similarity">
    <text evidence="4">Belongs to the cyclophilin-type PPIase family.</text>
</comment>
<dbReference type="PANTHER" id="PTHR11071:SF561">
    <property type="entry name" value="PEPTIDYL-PROLYL CIS-TRANS ISOMERASE D-RELATED"/>
    <property type="match status" value="1"/>
</dbReference>
<proteinExistence type="inferred from homology"/>
<sequence>MRPFTARPGFRVLLVGAAFLGLSTPVIGVGDDVPMKKADRPKMDPKPKMPKVTHRVYLDIDIEGNKEESGRVVLGLFGEVAPKTAENFRALCACDKGKGKLSKKPLCYKGTKFHRIIPNFMIQGGDFTHGNGVGGESIYGGSFKDESFEVKHNKKFLLSMANTGPDSNGSQFFINTVKTSWLDKLNVAFGMVLDGEEVVKAIEHQGTNGGSPRGVVRITDSGELPV</sequence>
<dbReference type="Pfam" id="PF00160">
    <property type="entry name" value="Pro_isomerase"/>
    <property type="match status" value="1"/>
</dbReference>
<dbReference type="InterPro" id="IPR020892">
    <property type="entry name" value="Cyclophilin-type_PPIase_CS"/>
</dbReference>
<reference evidence="7" key="1">
    <citation type="submission" date="2021-01" db="EMBL/GenBank/DDBJ databases">
        <authorList>
            <person name="Corre E."/>
            <person name="Pelletier E."/>
            <person name="Niang G."/>
            <person name="Scheremetjew M."/>
            <person name="Finn R."/>
            <person name="Kale V."/>
            <person name="Holt S."/>
            <person name="Cochrane G."/>
            <person name="Meng A."/>
            <person name="Brown T."/>
            <person name="Cohen L."/>
        </authorList>
    </citation>
    <scope>NUCLEOTIDE SEQUENCE</scope>
    <source>
        <strain evidence="7">CCMP147</strain>
    </source>
</reference>
<evidence type="ECO:0000256" key="4">
    <source>
        <dbReference type="RuleBase" id="RU363019"/>
    </source>
</evidence>
<organism evidence="7">
    <name type="scientific">Pseudictyota dubia</name>
    <dbReference type="NCBI Taxonomy" id="2749911"/>
    <lineage>
        <taxon>Eukaryota</taxon>
        <taxon>Sar</taxon>
        <taxon>Stramenopiles</taxon>
        <taxon>Ochrophyta</taxon>
        <taxon>Bacillariophyta</taxon>
        <taxon>Mediophyceae</taxon>
        <taxon>Biddulphiophycidae</taxon>
        <taxon>Eupodiscales</taxon>
        <taxon>Odontellaceae</taxon>
        <taxon>Pseudictyota</taxon>
    </lineage>
</organism>
<name>A0A7R9VNN7_9STRA</name>
<dbReference type="PANTHER" id="PTHR11071">
    <property type="entry name" value="PEPTIDYL-PROLYL CIS-TRANS ISOMERASE"/>
    <property type="match status" value="1"/>
</dbReference>
<dbReference type="EC" id="5.2.1.8" evidence="4"/>
<gene>
    <name evidence="7" type="ORF">TDUB1175_LOCUS4486</name>
</gene>
<dbReference type="InterPro" id="IPR002130">
    <property type="entry name" value="Cyclophilin-type_PPIase_dom"/>
</dbReference>
<comment type="catalytic activity">
    <reaction evidence="1 4">
        <text>[protein]-peptidylproline (omega=180) = [protein]-peptidylproline (omega=0)</text>
        <dbReference type="Rhea" id="RHEA:16237"/>
        <dbReference type="Rhea" id="RHEA-COMP:10747"/>
        <dbReference type="Rhea" id="RHEA-COMP:10748"/>
        <dbReference type="ChEBI" id="CHEBI:83833"/>
        <dbReference type="ChEBI" id="CHEBI:83834"/>
        <dbReference type="EC" id="5.2.1.8"/>
    </reaction>
</comment>
<dbReference type="PRINTS" id="PR00153">
    <property type="entry name" value="CSAPPISMRASE"/>
</dbReference>
<dbReference type="AlphaFoldDB" id="A0A7R9VNN7"/>
<dbReference type="GO" id="GO:0005737">
    <property type="term" value="C:cytoplasm"/>
    <property type="evidence" value="ECO:0007669"/>
    <property type="project" value="TreeGrafter"/>
</dbReference>
<evidence type="ECO:0000256" key="5">
    <source>
        <dbReference type="SAM" id="MobiDB-lite"/>
    </source>
</evidence>
<feature type="chain" id="PRO_5031599169" description="Peptidyl-prolyl cis-trans isomerase" evidence="4">
    <location>
        <begin position="29"/>
        <end position="226"/>
    </location>
</feature>
<evidence type="ECO:0000256" key="3">
    <source>
        <dbReference type="ARBA" id="ARBA00023235"/>
    </source>
</evidence>
<evidence type="ECO:0000313" key="7">
    <source>
        <dbReference type="EMBL" id="CAD8299557.1"/>
    </source>
</evidence>
<feature type="domain" description="PPIase cyclophilin-type" evidence="6">
    <location>
        <begin position="59"/>
        <end position="223"/>
    </location>
</feature>
<dbReference type="GO" id="GO:0003755">
    <property type="term" value="F:peptidyl-prolyl cis-trans isomerase activity"/>
    <property type="evidence" value="ECO:0007669"/>
    <property type="project" value="UniProtKB-UniRule"/>
</dbReference>
<dbReference type="InterPro" id="IPR029000">
    <property type="entry name" value="Cyclophilin-like_dom_sf"/>
</dbReference>
<dbReference type="Gene3D" id="2.40.100.10">
    <property type="entry name" value="Cyclophilin-like"/>
    <property type="match status" value="1"/>
</dbReference>